<dbReference type="Proteomes" id="UP000070498">
    <property type="component" value="Unassembled WGS sequence"/>
</dbReference>
<evidence type="ECO:0000313" key="2">
    <source>
        <dbReference type="Proteomes" id="UP000070498"/>
    </source>
</evidence>
<dbReference type="EMBL" id="LNUW01000028">
    <property type="protein sequence ID" value="KXG85892.1"/>
    <property type="molecule type" value="Genomic_DNA"/>
</dbReference>
<organism evidence="1 2">
    <name type="scientific">Agrobacterium bohemicum</name>
    <dbReference type="NCBI Taxonomy" id="2052828"/>
    <lineage>
        <taxon>Bacteria</taxon>
        <taxon>Pseudomonadati</taxon>
        <taxon>Pseudomonadota</taxon>
        <taxon>Alphaproteobacteria</taxon>
        <taxon>Hyphomicrobiales</taxon>
        <taxon>Rhizobiaceae</taxon>
        <taxon>Rhizobium/Agrobacterium group</taxon>
        <taxon>Agrobacterium</taxon>
    </lineage>
</organism>
<gene>
    <name evidence="1" type="ORF">ATO67_04510</name>
</gene>
<name>A0A135P390_9HYPH</name>
<proteinExistence type="predicted"/>
<dbReference type="AlphaFoldDB" id="A0A135P390"/>
<reference evidence="1 2" key="1">
    <citation type="submission" date="2015-11" db="EMBL/GenBank/DDBJ databases">
        <title>Draft genome sequence of Agrobacterium sp. R89-1.</title>
        <authorList>
            <person name="Zahradnik J."/>
            <person name="Kyslikova E."/>
            <person name="Palyzova A."/>
            <person name="Kyslik P."/>
        </authorList>
    </citation>
    <scope>NUCLEOTIDE SEQUENCE [LARGE SCALE GENOMIC DNA]</scope>
    <source>
        <strain evidence="1 2">R89-1</strain>
    </source>
</reference>
<keyword evidence="2" id="KW-1185">Reference proteome</keyword>
<sequence>MARKAELRQLCVLSSCQGPAYFAIKQNRREFNRRAVTETWGIEFVLDQNRAGGLMRLSTKSAQRMV</sequence>
<accession>A0A135P390</accession>
<protein>
    <submittedName>
        <fullName evidence="1">Uncharacterized protein</fullName>
    </submittedName>
</protein>
<dbReference type="STRING" id="2052828.ATO67_04510"/>
<comment type="caution">
    <text evidence="1">The sequence shown here is derived from an EMBL/GenBank/DDBJ whole genome shotgun (WGS) entry which is preliminary data.</text>
</comment>
<evidence type="ECO:0000313" key="1">
    <source>
        <dbReference type="EMBL" id="KXG85892.1"/>
    </source>
</evidence>